<keyword evidence="3" id="KW-1185">Reference proteome</keyword>
<sequence>MPGTTGTTCGLGTEGRTVDREVRLVRSVTNGPRSRGVRATTKARRGTDRVAEEMGGRNRFARVADEL</sequence>
<dbReference type="AlphaFoldDB" id="A0A554N9E4"/>
<feature type="region of interest" description="Disordered" evidence="1">
    <location>
        <begin position="30"/>
        <end position="52"/>
    </location>
</feature>
<organism evidence="2 3">
    <name type="scientific">Haloglomus irregulare</name>
    <dbReference type="NCBI Taxonomy" id="2234134"/>
    <lineage>
        <taxon>Archaea</taxon>
        <taxon>Methanobacteriati</taxon>
        <taxon>Methanobacteriota</taxon>
        <taxon>Stenosarchaea group</taxon>
        <taxon>Halobacteria</taxon>
        <taxon>Halobacteriales</taxon>
        <taxon>Natronomonadaceae</taxon>
        <taxon>Haloglomus</taxon>
    </lineage>
</organism>
<gene>
    <name evidence="2" type="ORF">DP107_10315</name>
</gene>
<evidence type="ECO:0000256" key="1">
    <source>
        <dbReference type="SAM" id="MobiDB-lite"/>
    </source>
</evidence>
<protein>
    <submittedName>
        <fullName evidence="2">Uncharacterized protein</fullName>
    </submittedName>
</protein>
<name>A0A554N9E4_9EURY</name>
<evidence type="ECO:0000313" key="3">
    <source>
        <dbReference type="Proteomes" id="UP000319894"/>
    </source>
</evidence>
<dbReference type="EMBL" id="QMDX01000005">
    <property type="protein sequence ID" value="TSD14024.1"/>
    <property type="molecule type" value="Genomic_DNA"/>
</dbReference>
<dbReference type="InParanoid" id="A0A554N9E4"/>
<proteinExistence type="predicted"/>
<reference evidence="2 3" key="1">
    <citation type="submission" date="2018-06" db="EMBL/GenBank/DDBJ databases">
        <title>Natronomonas sp. F16-60 a new haloarchaeon isolated from a solar saltern of Isla Cristina, Huelva, Spain.</title>
        <authorList>
            <person name="Duran-Viseras A."/>
            <person name="Sanchez-Porro C."/>
            <person name="Ventosa A."/>
        </authorList>
    </citation>
    <scope>NUCLEOTIDE SEQUENCE [LARGE SCALE GENOMIC DNA]</scope>
    <source>
        <strain evidence="2 3">F16-60</strain>
    </source>
</reference>
<evidence type="ECO:0000313" key="2">
    <source>
        <dbReference type="EMBL" id="TSD14024.1"/>
    </source>
</evidence>
<comment type="caution">
    <text evidence="2">The sequence shown here is derived from an EMBL/GenBank/DDBJ whole genome shotgun (WGS) entry which is preliminary data.</text>
</comment>
<accession>A0A554N9E4</accession>
<dbReference type="Proteomes" id="UP000319894">
    <property type="component" value="Unassembled WGS sequence"/>
</dbReference>